<evidence type="ECO:0000313" key="2">
    <source>
        <dbReference type="Proteomes" id="UP000000483"/>
    </source>
</evidence>
<proteinExistence type="predicted"/>
<accession>F2NJ21</accession>
<keyword evidence="2" id="KW-1185">Reference proteome</keyword>
<dbReference type="AlphaFoldDB" id="F2NJ21"/>
<dbReference type="EMBL" id="CP002629">
    <property type="protein sequence ID" value="AEB07979.1"/>
    <property type="molecule type" value="Genomic_DNA"/>
</dbReference>
<organism evidence="1 2">
    <name type="scientific">Desulfobacca acetoxidans (strain ATCC 700848 / DSM 11109 / ASRB2)</name>
    <dbReference type="NCBI Taxonomy" id="880072"/>
    <lineage>
        <taxon>Bacteria</taxon>
        <taxon>Pseudomonadati</taxon>
        <taxon>Thermodesulfobacteriota</taxon>
        <taxon>Desulfobaccia</taxon>
        <taxon>Desulfobaccales</taxon>
        <taxon>Desulfobaccaceae</taxon>
        <taxon>Desulfobacca</taxon>
    </lineage>
</organism>
<sequence length="55" mass="6704">MDIVIPTLPKLLRLIFYSHYMVKGFNPLKLHKPMANFENMRCQYNIFIVHYYLDI</sequence>
<evidence type="ECO:0000313" key="1">
    <source>
        <dbReference type="EMBL" id="AEB07979.1"/>
    </source>
</evidence>
<dbReference type="KEGG" id="dao:Desac_0081"/>
<reference evidence="2" key="2">
    <citation type="submission" date="2011-03" db="EMBL/GenBank/DDBJ databases">
        <title>The complete genome of Desulfobacca acetoxidans DSM 11109.</title>
        <authorList>
            <consortium name="US DOE Joint Genome Institute (JGI-PGF)"/>
            <person name="Lucas S."/>
            <person name="Copeland A."/>
            <person name="Lapidus A."/>
            <person name="Bruce D."/>
            <person name="Goodwin L."/>
            <person name="Pitluck S."/>
            <person name="Peters L."/>
            <person name="Kyrpides N."/>
            <person name="Mavromatis K."/>
            <person name="Ivanova N."/>
            <person name="Ovchinnikova G."/>
            <person name="Teshima H."/>
            <person name="Detter J.C."/>
            <person name="Han C."/>
            <person name="Land M."/>
            <person name="Hauser L."/>
            <person name="Markowitz V."/>
            <person name="Cheng J.-F."/>
            <person name="Hugenholtz P."/>
            <person name="Woyke T."/>
            <person name="Wu D."/>
            <person name="Spring S."/>
            <person name="Schueler E."/>
            <person name="Brambilla E."/>
            <person name="Klenk H.-P."/>
            <person name="Eisen J.A."/>
        </authorList>
    </citation>
    <scope>NUCLEOTIDE SEQUENCE [LARGE SCALE GENOMIC DNA]</scope>
    <source>
        <strain evidence="2">ATCC 700848 / DSM 11109 / ASRB2</strain>
    </source>
</reference>
<name>F2NJ21_DESAR</name>
<gene>
    <name evidence="1" type="ordered locus">Desac_0081</name>
</gene>
<protein>
    <submittedName>
        <fullName evidence="1">Uncharacterized protein</fullName>
    </submittedName>
</protein>
<dbReference type="HOGENOM" id="CLU_3024656_0_0_7"/>
<reference evidence="1 2" key="1">
    <citation type="journal article" date="2011" name="Stand. Genomic Sci.">
        <title>Complete genome sequence of the acetate-degrading sulfate reducer Desulfobacca acetoxidans type strain (ASRB2).</title>
        <authorList>
            <person name="Goker M."/>
            <person name="Teshima H."/>
            <person name="Lapidus A."/>
            <person name="Nolan M."/>
            <person name="Lucas S."/>
            <person name="Hammon N."/>
            <person name="Deshpande S."/>
            <person name="Cheng J.F."/>
            <person name="Tapia R."/>
            <person name="Han C."/>
            <person name="Goodwin L."/>
            <person name="Pitluck S."/>
            <person name="Huntemann M."/>
            <person name="Liolios K."/>
            <person name="Ivanova N."/>
            <person name="Pagani I."/>
            <person name="Mavromatis K."/>
            <person name="Ovchinikova G."/>
            <person name="Pati A."/>
            <person name="Chen A."/>
            <person name="Palaniappan K."/>
            <person name="Land M."/>
            <person name="Hauser L."/>
            <person name="Brambilla E.M."/>
            <person name="Rohde M."/>
            <person name="Spring S."/>
            <person name="Detter J.C."/>
            <person name="Woyke T."/>
            <person name="Bristow J."/>
            <person name="Eisen J.A."/>
            <person name="Markowitz V."/>
            <person name="Hugenholtz P."/>
            <person name="Kyrpides N.C."/>
            <person name="Klenk H.P."/>
        </authorList>
    </citation>
    <scope>NUCLEOTIDE SEQUENCE [LARGE SCALE GENOMIC DNA]</scope>
    <source>
        <strain evidence="2">ATCC 700848 / DSM 11109 / ASRB2</strain>
    </source>
</reference>
<dbReference type="Proteomes" id="UP000000483">
    <property type="component" value="Chromosome"/>
</dbReference>